<proteinExistence type="predicted"/>
<evidence type="ECO:0000313" key="2">
    <source>
        <dbReference type="Proteomes" id="UP000242381"/>
    </source>
</evidence>
<reference evidence="1 2" key="1">
    <citation type="journal article" date="2016" name="Proc. Natl. Acad. Sci. U.S.A.">
        <title>Lipid metabolic changes in an early divergent fungus govern the establishment of a mutualistic symbiosis with endobacteria.</title>
        <authorList>
            <person name="Lastovetsky O.A."/>
            <person name="Gaspar M.L."/>
            <person name="Mondo S.J."/>
            <person name="LaButti K.M."/>
            <person name="Sandor L."/>
            <person name="Grigoriev I.V."/>
            <person name="Henry S.A."/>
            <person name="Pawlowska T.E."/>
        </authorList>
    </citation>
    <scope>NUCLEOTIDE SEQUENCE [LARGE SCALE GENOMIC DNA]</scope>
    <source>
        <strain evidence="1 2">ATCC 11559</strain>
    </source>
</reference>
<accession>A0A1X0S7Q1</accession>
<dbReference type="EMBL" id="KV921295">
    <property type="protein sequence ID" value="ORE20333.1"/>
    <property type="molecule type" value="Genomic_DNA"/>
</dbReference>
<dbReference type="Proteomes" id="UP000242381">
    <property type="component" value="Unassembled WGS sequence"/>
</dbReference>
<dbReference type="AlphaFoldDB" id="A0A1X0S7Q1"/>
<evidence type="ECO:0000313" key="1">
    <source>
        <dbReference type="EMBL" id="ORE20333.1"/>
    </source>
</evidence>
<sequence length="70" mass="8090">MYPDSIFENCKQVSRRCILTKEHKAAVLEFIDANLSAAVVKVTKHLLKRFSDLKFSRSTVYNFIWNGTPI</sequence>
<protein>
    <submittedName>
        <fullName evidence="1">Uncharacterized protein</fullName>
    </submittedName>
</protein>
<gene>
    <name evidence="1" type="ORF">BCV71DRAFT_280640</name>
</gene>
<organism evidence="1 2">
    <name type="scientific">Rhizopus microsporus</name>
    <dbReference type="NCBI Taxonomy" id="58291"/>
    <lineage>
        <taxon>Eukaryota</taxon>
        <taxon>Fungi</taxon>
        <taxon>Fungi incertae sedis</taxon>
        <taxon>Mucoromycota</taxon>
        <taxon>Mucoromycotina</taxon>
        <taxon>Mucoromycetes</taxon>
        <taxon>Mucorales</taxon>
        <taxon>Mucorineae</taxon>
        <taxon>Rhizopodaceae</taxon>
        <taxon>Rhizopus</taxon>
    </lineage>
</organism>
<feature type="non-terminal residue" evidence="1">
    <location>
        <position position="70"/>
    </location>
</feature>
<name>A0A1X0S7Q1_RHIZD</name>